<reference evidence="3" key="1">
    <citation type="submission" date="2023-08" db="EMBL/GenBank/DDBJ databases">
        <title>Black Yeasts Isolated from many extreme environments.</title>
        <authorList>
            <person name="Coleine C."/>
            <person name="Stajich J.E."/>
            <person name="Selbmann L."/>
        </authorList>
    </citation>
    <scope>NUCLEOTIDE SEQUENCE</scope>
    <source>
        <strain evidence="3">CCFEE 5401</strain>
    </source>
</reference>
<dbReference type="EMBL" id="JAVRRL010000028">
    <property type="protein sequence ID" value="KAK5112714.1"/>
    <property type="molecule type" value="Genomic_DNA"/>
</dbReference>
<feature type="domain" description="Alpha/beta hydrolase fold-3" evidence="2">
    <location>
        <begin position="125"/>
        <end position="344"/>
    </location>
</feature>
<dbReference type="PANTHER" id="PTHR48081:SF8">
    <property type="entry name" value="ALPHA_BETA HYDROLASE FOLD-3 DOMAIN-CONTAINING PROTEIN-RELATED"/>
    <property type="match status" value="1"/>
</dbReference>
<sequence length="370" mass="40620">MSSSTGIPAGYVLEGRLGNDDAMLVSDPRINRKLAEIMKAVGLDKRQPDSKLSISSPLEEIRAAVAQSEPPMQGMYDMMDMSLPGDDKEAKVEHSVTTIKGEDGHEIKLHVFRQAGMEGTGLPCVMYTHGGGMTIINTFNPVHERWCKSLALGGVVAIMPDFRNAYTKEAHNPFPIGLNDCVAAARYIADHKSEFGISKLVLQGESGGGNLAIATALKANKEGWVKSINGVYGAVPYISNAWGWPKERLVKELPSTIASDGYFLGVKWMELLGHYYTPDPKSAVDPFAWPYHATDDMVKGLPEHYLAMDELDPLRDEGKAYYQKLTRNGVKVAGHVNLGMAHGTWLIMRQNLWEVNQAMVDSVVAFAKRV</sequence>
<dbReference type="PANTHER" id="PTHR48081">
    <property type="entry name" value="AB HYDROLASE SUPERFAMILY PROTEIN C4A8.06C"/>
    <property type="match status" value="1"/>
</dbReference>
<protein>
    <recommendedName>
        <fullName evidence="2">Alpha/beta hydrolase fold-3 domain-containing protein</fullName>
    </recommendedName>
</protein>
<dbReference type="Gene3D" id="3.40.50.1820">
    <property type="entry name" value="alpha/beta hydrolase"/>
    <property type="match status" value="1"/>
</dbReference>
<evidence type="ECO:0000256" key="1">
    <source>
        <dbReference type="ARBA" id="ARBA00022801"/>
    </source>
</evidence>
<dbReference type="SUPFAM" id="SSF53474">
    <property type="entry name" value="alpha/beta-Hydrolases"/>
    <property type="match status" value="1"/>
</dbReference>
<organism evidence="3 4">
    <name type="scientific">Meristemomyces frigidus</name>
    <dbReference type="NCBI Taxonomy" id="1508187"/>
    <lineage>
        <taxon>Eukaryota</taxon>
        <taxon>Fungi</taxon>
        <taxon>Dikarya</taxon>
        <taxon>Ascomycota</taxon>
        <taxon>Pezizomycotina</taxon>
        <taxon>Dothideomycetes</taxon>
        <taxon>Dothideomycetidae</taxon>
        <taxon>Mycosphaerellales</taxon>
        <taxon>Teratosphaeriaceae</taxon>
        <taxon>Meristemomyces</taxon>
    </lineage>
</organism>
<dbReference type="Proteomes" id="UP001310890">
    <property type="component" value="Unassembled WGS sequence"/>
</dbReference>
<proteinExistence type="predicted"/>
<comment type="caution">
    <text evidence="3">The sequence shown here is derived from an EMBL/GenBank/DDBJ whole genome shotgun (WGS) entry which is preliminary data.</text>
</comment>
<keyword evidence="1" id="KW-0378">Hydrolase</keyword>
<accession>A0AAN7TGK2</accession>
<evidence type="ECO:0000259" key="2">
    <source>
        <dbReference type="Pfam" id="PF07859"/>
    </source>
</evidence>
<name>A0AAN7TGK2_9PEZI</name>
<evidence type="ECO:0000313" key="4">
    <source>
        <dbReference type="Proteomes" id="UP001310890"/>
    </source>
</evidence>
<gene>
    <name evidence="3" type="ORF">LTR62_003812</name>
</gene>
<dbReference type="AlphaFoldDB" id="A0AAN7TGK2"/>
<dbReference type="InterPro" id="IPR013094">
    <property type="entry name" value="AB_hydrolase_3"/>
</dbReference>
<evidence type="ECO:0000313" key="3">
    <source>
        <dbReference type="EMBL" id="KAK5112714.1"/>
    </source>
</evidence>
<dbReference type="InterPro" id="IPR029058">
    <property type="entry name" value="AB_hydrolase_fold"/>
</dbReference>
<dbReference type="InterPro" id="IPR050300">
    <property type="entry name" value="GDXG_lipolytic_enzyme"/>
</dbReference>
<dbReference type="GO" id="GO:0016787">
    <property type="term" value="F:hydrolase activity"/>
    <property type="evidence" value="ECO:0007669"/>
    <property type="project" value="UniProtKB-KW"/>
</dbReference>
<dbReference type="Pfam" id="PF07859">
    <property type="entry name" value="Abhydrolase_3"/>
    <property type="match status" value="1"/>
</dbReference>